<dbReference type="PANTHER" id="PTHR34039:SF1">
    <property type="entry name" value="UPF0102 PROTEIN YRAN"/>
    <property type="match status" value="1"/>
</dbReference>
<dbReference type="Proteomes" id="UP000317550">
    <property type="component" value="Chromosome"/>
</dbReference>
<reference evidence="4" key="1">
    <citation type="submission" date="2019-07" db="EMBL/GenBank/DDBJ databases">
        <title>Chitinimonas sp. nov., isolated from Ny-Alesund, arctica soil.</title>
        <authorList>
            <person name="Xu Q."/>
            <person name="Peng F."/>
        </authorList>
    </citation>
    <scope>NUCLEOTIDE SEQUENCE [LARGE SCALE GENOMIC DNA]</scope>
    <source>
        <strain evidence="4">R3-44</strain>
    </source>
</reference>
<dbReference type="AlphaFoldDB" id="A0A516SA21"/>
<dbReference type="KEGG" id="cari:FNU76_00250"/>
<name>A0A516SA21_9NEIS</name>
<dbReference type="SUPFAM" id="SSF52980">
    <property type="entry name" value="Restriction endonuclease-like"/>
    <property type="match status" value="1"/>
</dbReference>
<proteinExistence type="inferred from homology"/>
<evidence type="ECO:0000256" key="1">
    <source>
        <dbReference type="ARBA" id="ARBA00006738"/>
    </source>
</evidence>
<sequence length="113" mass="12509">MPPGKGEAAERRAADFLLTKKVRILARNWRCRMGEIDLIADDGGILVFVEVRYRAKGRFGGAADSITAAKQARLVAAAQLYLATLPRMPPCRFDAILLDGDDAPRWLKNIIEL</sequence>
<dbReference type="PANTHER" id="PTHR34039">
    <property type="entry name" value="UPF0102 PROTEIN YRAN"/>
    <property type="match status" value="1"/>
</dbReference>
<comment type="similarity">
    <text evidence="1 2">Belongs to the UPF0102 family.</text>
</comment>
<dbReference type="NCBIfam" id="TIGR00252">
    <property type="entry name" value="YraN family protein"/>
    <property type="match status" value="1"/>
</dbReference>
<dbReference type="InterPro" id="IPR011335">
    <property type="entry name" value="Restrct_endonuc-II-like"/>
</dbReference>
<protein>
    <recommendedName>
        <fullName evidence="2">UPF0102 protein FNU76_00250</fullName>
    </recommendedName>
</protein>
<dbReference type="Pfam" id="PF02021">
    <property type="entry name" value="UPF0102"/>
    <property type="match status" value="1"/>
</dbReference>
<evidence type="ECO:0000313" key="4">
    <source>
        <dbReference type="Proteomes" id="UP000317550"/>
    </source>
</evidence>
<dbReference type="EMBL" id="CP041730">
    <property type="protein sequence ID" value="QDQ24898.1"/>
    <property type="molecule type" value="Genomic_DNA"/>
</dbReference>
<gene>
    <name evidence="3" type="ORF">FNU76_00250</name>
</gene>
<dbReference type="OrthoDB" id="9794876at2"/>
<dbReference type="GO" id="GO:0003676">
    <property type="term" value="F:nucleic acid binding"/>
    <property type="evidence" value="ECO:0007669"/>
    <property type="project" value="InterPro"/>
</dbReference>
<keyword evidence="4" id="KW-1185">Reference proteome</keyword>
<organism evidence="3 4">
    <name type="scientific">Chitinimonas arctica</name>
    <dbReference type="NCBI Taxonomy" id="2594795"/>
    <lineage>
        <taxon>Bacteria</taxon>
        <taxon>Pseudomonadati</taxon>
        <taxon>Pseudomonadota</taxon>
        <taxon>Betaproteobacteria</taxon>
        <taxon>Neisseriales</taxon>
        <taxon>Chitinibacteraceae</taxon>
        <taxon>Chitinimonas</taxon>
    </lineage>
</organism>
<dbReference type="InterPro" id="IPR011856">
    <property type="entry name" value="tRNA_endonuc-like_dom_sf"/>
</dbReference>
<evidence type="ECO:0000313" key="3">
    <source>
        <dbReference type="EMBL" id="QDQ24898.1"/>
    </source>
</evidence>
<accession>A0A516SA21</accession>
<dbReference type="HAMAP" id="MF_00048">
    <property type="entry name" value="UPF0102"/>
    <property type="match status" value="1"/>
</dbReference>
<evidence type="ECO:0000256" key="2">
    <source>
        <dbReference type="HAMAP-Rule" id="MF_00048"/>
    </source>
</evidence>
<dbReference type="InterPro" id="IPR003509">
    <property type="entry name" value="UPF0102_YraN-like"/>
</dbReference>
<dbReference type="RefSeq" id="WP_143855823.1">
    <property type="nucleotide sequence ID" value="NZ_CP041730.1"/>
</dbReference>
<dbReference type="CDD" id="cd20736">
    <property type="entry name" value="PoNe_Nuclease"/>
    <property type="match status" value="1"/>
</dbReference>
<dbReference type="Gene3D" id="3.40.1350.10">
    <property type="match status" value="1"/>
</dbReference>
<dbReference type="NCBIfam" id="NF009150">
    <property type="entry name" value="PRK12497.1-3"/>
    <property type="match status" value="1"/>
</dbReference>